<comment type="similarity">
    <text evidence="2">Belongs to the cation diffusion facilitator (CDF) transporter (TC 2.A.4) family. SLC30A subfamily.</text>
</comment>
<dbReference type="Pfam" id="PF16916">
    <property type="entry name" value="ZT_dimer"/>
    <property type="match status" value="1"/>
</dbReference>
<keyword evidence="4 9" id="KW-0812">Transmembrane</keyword>
<evidence type="ECO:0000256" key="4">
    <source>
        <dbReference type="ARBA" id="ARBA00022692"/>
    </source>
</evidence>
<feature type="transmembrane region" description="Helical" evidence="9">
    <location>
        <begin position="9"/>
        <end position="30"/>
    </location>
</feature>
<evidence type="ECO:0000313" key="13">
    <source>
        <dbReference type="Proteomes" id="UP001212411"/>
    </source>
</evidence>
<dbReference type="InterPro" id="IPR036837">
    <property type="entry name" value="Cation_efflux_CTD_sf"/>
</dbReference>
<keyword evidence="5" id="KW-0862">Zinc</keyword>
<evidence type="ECO:0000259" key="10">
    <source>
        <dbReference type="Pfam" id="PF01545"/>
    </source>
</evidence>
<name>A0AAE9WGA6_9SCHI</name>
<dbReference type="Proteomes" id="UP001212411">
    <property type="component" value="Chromosome 2"/>
</dbReference>
<dbReference type="EMBL" id="CP115612">
    <property type="protein sequence ID" value="WBW74243.1"/>
    <property type="molecule type" value="Genomic_DNA"/>
</dbReference>
<dbReference type="SUPFAM" id="SSF161111">
    <property type="entry name" value="Cation efflux protein transmembrane domain-like"/>
    <property type="match status" value="1"/>
</dbReference>
<evidence type="ECO:0000256" key="1">
    <source>
        <dbReference type="ARBA" id="ARBA00004141"/>
    </source>
</evidence>
<feature type="domain" description="Cation efflux protein cytoplasmic" evidence="11">
    <location>
        <begin position="307"/>
        <end position="381"/>
    </location>
</feature>
<feature type="transmembrane region" description="Helical" evidence="9">
    <location>
        <begin position="111"/>
        <end position="132"/>
    </location>
</feature>
<feature type="transmembrane region" description="Helical" evidence="9">
    <location>
        <begin position="36"/>
        <end position="56"/>
    </location>
</feature>
<dbReference type="GO" id="GO:0016020">
    <property type="term" value="C:membrane"/>
    <property type="evidence" value="ECO:0007669"/>
    <property type="project" value="UniProtKB-SubCell"/>
</dbReference>
<evidence type="ECO:0000256" key="8">
    <source>
        <dbReference type="SAM" id="MobiDB-lite"/>
    </source>
</evidence>
<dbReference type="SUPFAM" id="SSF160240">
    <property type="entry name" value="Cation efflux protein cytoplasmic domain-like"/>
    <property type="match status" value="1"/>
</dbReference>
<accession>A0AAE9WGA6</accession>
<keyword evidence="13" id="KW-1185">Reference proteome</keyword>
<feature type="domain" description="Cation efflux protein transmembrane" evidence="10">
    <location>
        <begin position="10"/>
        <end position="301"/>
    </location>
</feature>
<dbReference type="InterPro" id="IPR058533">
    <property type="entry name" value="Cation_efflux_TM"/>
</dbReference>
<organism evidence="12 13">
    <name type="scientific">Schizosaccharomyces osmophilus</name>
    <dbReference type="NCBI Taxonomy" id="2545709"/>
    <lineage>
        <taxon>Eukaryota</taxon>
        <taxon>Fungi</taxon>
        <taxon>Dikarya</taxon>
        <taxon>Ascomycota</taxon>
        <taxon>Taphrinomycotina</taxon>
        <taxon>Schizosaccharomycetes</taxon>
        <taxon>Schizosaccharomycetales</taxon>
        <taxon>Schizosaccharomycetaceae</taxon>
        <taxon>Schizosaccharomyces</taxon>
    </lineage>
</organism>
<evidence type="ECO:0000256" key="7">
    <source>
        <dbReference type="ARBA" id="ARBA00023136"/>
    </source>
</evidence>
<keyword evidence="3" id="KW-0813">Transport</keyword>
<dbReference type="AlphaFoldDB" id="A0AAE9WGA6"/>
<evidence type="ECO:0000259" key="11">
    <source>
        <dbReference type="Pfam" id="PF16916"/>
    </source>
</evidence>
<evidence type="ECO:0000256" key="6">
    <source>
        <dbReference type="ARBA" id="ARBA00022989"/>
    </source>
</evidence>
<dbReference type="GO" id="GO:0006882">
    <property type="term" value="P:intracellular zinc ion homeostasis"/>
    <property type="evidence" value="ECO:0007669"/>
    <property type="project" value="TreeGrafter"/>
</dbReference>
<dbReference type="InterPro" id="IPR027470">
    <property type="entry name" value="Cation_efflux_CTD"/>
</dbReference>
<evidence type="ECO:0000256" key="5">
    <source>
        <dbReference type="ARBA" id="ARBA00022833"/>
    </source>
</evidence>
<evidence type="ECO:0000313" key="12">
    <source>
        <dbReference type="EMBL" id="WBW74243.1"/>
    </source>
</evidence>
<dbReference type="PANTHER" id="PTHR45820">
    <property type="entry name" value="FI23527P1"/>
    <property type="match status" value="1"/>
</dbReference>
<feature type="transmembrane region" description="Helical" evidence="9">
    <location>
        <begin position="241"/>
        <end position="265"/>
    </location>
</feature>
<dbReference type="InterPro" id="IPR002524">
    <property type="entry name" value="Cation_efflux"/>
</dbReference>
<dbReference type="GO" id="GO:0005385">
    <property type="term" value="F:zinc ion transmembrane transporter activity"/>
    <property type="evidence" value="ECO:0007669"/>
    <property type="project" value="TreeGrafter"/>
</dbReference>
<evidence type="ECO:0000256" key="9">
    <source>
        <dbReference type="SAM" id="Phobius"/>
    </source>
</evidence>
<sequence>MDFSRQTRIILLLTIDITFFFIEIITGYAIDSLALIADSFHMLNDIASLFIALWATKLAHSTDYEAKYTYGWQRAEILGALANGVFLIALCMFIFLEAIQRFIEPPSVTNPTLMLFVGSMGLISNIIGMFLFHDHSHAHGHGHDHHQASNARNYEFPEEVDDIESVLPSTIVNRCHFQGVPHDHPAADIAATENSPLLSYIGSPSGSNVSRKSPSNHGTIPDSSPHKDQHKPKRSLNMHGVFLHVLGDALGNVGVISAALVIGYTDYSWRYLFDPCVSVLLTFIILLSAIPLCKSAALILLQVAPQSIRIEDVSYLISQLNGVESVHELHIWQLSDVKLIATVHVCVTLPDDRGESYMKMTKDINRVLQSFGIHECTIQPEFANHPSLCPSAN</sequence>
<evidence type="ECO:0000256" key="2">
    <source>
        <dbReference type="ARBA" id="ARBA00008873"/>
    </source>
</evidence>
<feature type="compositionally biased region" description="Polar residues" evidence="8">
    <location>
        <begin position="204"/>
        <end position="222"/>
    </location>
</feature>
<proteinExistence type="inferred from homology"/>
<feature type="transmembrane region" description="Helical" evidence="9">
    <location>
        <begin position="77"/>
        <end position="99"/>
    </location>
</feature>
<gene>
    <name evidence="12" type="primary">zhf1</name>
    <name evidence="12" type="ORF">SOMG_02719</name>
</gene>
<keyword evidence="6 9" id="KW-1133">Transmembrane helix</keyword>
<dbReference type="InterPro" id="IPR027469">
    <property type="entry name" value="Cation_efflux_TMD_sf"/>
</dbReference>
<dbReference type="Gene3D" id="1.20.1510.10">
    <property type="entry name" value="Cation efflux protein transmembrane domain"/>
    <property type="match status" value="1"/>
</dbReference>
<dbReference type="NCBIfam" id="TIGR01297">
    <property type="entry name" value="CDF"/>
    <property type="match status" value="1"/>
</dbReference>
<dbReference type="RefSeq" id="XP_056038486.1">
    <property type="nucleotide sequence ID" value="XM_056181510.1"/>
</dbReference>
<evidence type="ECO:0000256" key="3">
    <source>
        <dbReference type="ARBA" id="ARBA00022448"/>
    </source>
</evidence>
<dbReference type="Pfam" id="PF01545">
    <property type="entry name" value="Cation_efflux"/>
    <property type="match status" value="1"/>
</dbReference>
<dbReference type="GeneID" id="80876199"/>
<reference evidence="12 13" key="1">
    <citation type="journal article" date="2023" name="G3 (Bethesda)">
        <title>A high-quality reference genome for the fission yeast Schizosaccharomyces osmophilus.</title>
        <authorList>
            <person name="Jia G.S."/>
            <person name="Zhang W.C."/>
            <person name="Liang Y."/>
            <person name="Liu X.H."/>
            <person name="Rhind N."/>
            <person name="Pidoux A."/>
            <person name="Brysch-Herzberg M."/>
            <person name="Du L.L."/>
        </authorList>
    </citation>
    <scope>NUCLEOTIDE SEQUENCE [LARGE SCALE GENOMIC DNA]</scope>
    <source>
        <strain evidence="12 13">CBS 15793</strain>
    </source>
</reference>
<feature type="transmembrane region" description="Helical" evidence="9">
    <location>
        <begin position="277"/>
        <end position="301"/>
    </location>
</feature>
<keyword evidence="7 9" id="KW-0472">Membrane</keyword>
<dbReference type="PANTHER" id="PTHR45820:SF4">
    <property type="entry name" value="ZINC TRANSPORTER 63C, ISOFORM F"/>
    <property type="match status" value="1"/>
</dbReference>
<dbReference type="KEGG" id="som:SOMG_02719"/>
<feature type="region of interest" description="Disordered" evidence="8">
    <location>
        <begin position="204"/>
        <end position="233"/>
    </location>
</feature>
<comment type="subcellular location">
    <subcellularLocation>
        <location evidence="1">Membrane</location>
        <topology evidence="1">Multi-pass membrane protein</topology>
    </subcellularLocation>
</comment>
<protein>
    <submittedName>
        <fullName evidence="12">ER zinc importer, CDF family, Zhf1</fullName>
    </submittedName>
</protein>